<evidence type="ECO:0000256" key="1">
    <source>
        <dbReference type="ARBA" id="ARBA00022448"/>
    </source>
</evidence>
<dbReference type="STRING" id="1314785.A0A165G1Y9"/>
<dbReference type="PANTHER" id="PTHR45663:SF11">
    <property type="entry name" value="GEO12009P1"/>
    <property type="match status" value="1"/>
</dbReference>
<dbReference type="Pfam" id="PF00085">
    <property type="entry name" value="Thioredoxin"/>
    <property type="match status" value="1"/>
</dbReference>
<organism evidence="6 7">
    <name type="scientific">Laetiporus sulphureus 93-53</name>
    <dbReference type="NCBI Taxonomy" id="1314785"/>
    <lineage>
        <taxon>Eukaryota</taxon>
        <taxon>Fungi</taxon>
        <taxon>Dikarya</taxon>
        <taxon>Basidiomycota</taxon>
        <taxon>Agaricomycotina</taxon>
        <taxon>Agaricomycetes</taxon>
        <taxon>Polyporales</taxon>
        <taxon>Laetiporus</taxon>
    </lineage>
</organism>
<sequence length="142" mass="15959">MSAFVAARAIRTSLRAPRVLTRNFHSTLRRQDFFVDVNEEAFKKAIANKDKIVLVDFYADWCNPCKMLSPILEKITTDPDTRTGSGKSIDLVTVDTEIEGDLAQQYKVTSLPTVMAFQDGKPLDRFVGAVPEPQVRGFLEHL</sequence>
<dbReference type="Proteomes" id="UP000076871">
    <property type="component" value="Unassembled WGS sequence"/>
</dbReference>
<dbReference type="GO" id="GO:0005737">
    <property type="term" value="C:cytoplasm"/>
    <property type="evidence" value="ECO:0007669"/>
    <property type="project" value="TreeGrafter"/>
</dbReference>
<evidence type="ECO:0000256" key="4">
    <source>
        <dbReference type="ARBA" id="ARBA00023284"/>
    </source>
</evidence>
<keyword evidence="3" id="KW-1015">Disulfide bond</keyword>
<dbReference type="NCBIfam" id="TIGR01068">
    <property type="entry name" value="thioredoxin"/>
    <property type="match status" value="1"/>
</dbReference>
<evidence type="ECO:0000313" key="7">
    <source>
        <dbReference type="Proteomes" id="UP000076871"/>
    </source>
</evidence>
<keyword evidence="7" id="KW-1185">Reference proteome</keyword>
<dbReference type="SUPFAM" id="SSF52833">
    <property type="entry name" value="Thioredoxin-like"/>
    <property type="match status" value="1"/>
</dbReference>
<evidence type="ECO:0000256" key="2">
    <source>
        <dbReference type="ARBA" id="ARBA00022982"/>
    </source>
</evidence>
<reference evidence="6 7" key="1">
    <citation type="journal article" date="2016" name="Mol. Biol. Evol.">
        <title>Comparative Genomics of Early-Diverging Mushroom-Forming Fungi Provides Insights into the Origins of Lignocellulose Decay Capabilities.</title>
        <authorList>
            <person name="Nagy L.G."/>
            <person name="Riley R."/>
            <person name="Tritt A."/>
            <person name="Adam C."/>
            <person name="Daum C."/>
            <person name="Floudas D."/>
            <person name="Sun H."/>
            <person name="Yadav J.S."/>
            <person name="Pangilinan J."/>
            <person name="Larsson K.H."/>
            <person name="Matsuura K."/>
            <person name="Barry K."/>
            <person name="Labutti K."/>
            <person name="Kuo R."/>
            <person name="Ohm R.A."/>
            <person name="Bhattacharya S.S."/>
            <person name="Shirouzu T."/>
            <person name="Yoshinaga Y."/>
            <person name="Martin F.M."/>
            <person name="Grigoriev I.V."/>
            <person name="Hibbett D.S."/>
        </authorList>
    </citation>
    <scope>NUCLEOTIDE SEQUENCE [LARGE SCALE GENOMIC DNA]</scope>
    <source>
        <strain evidence="6 7">93-53</strain>
    </source>
</reference>
<proteinExistence type="predicted"/>
<evidence type="ECO:0000259" key="5">
    <source>
        <dbReference type="PROSITE" id="PS51352"/>
    </source>
</evidence>
<evidence type="ECO:0000313" key="6">
    <source>
        <dbReference type="EMBL" id="KZT09720.1"/>
    </source>
</evidence>
<keyword evidence="4" id="KW-0676">Redox-active center</keyword>
<dbReference type="PANTHER" id="PTHR45663">
    <property type="entry name" value="GEO12009P1"/>
    <property type="match status" value="1"/>
</dbReference>
<dbReference type="PROSITE" id="PS51352">
    <property type="entry name" value="THIOREDOXIN_2"/>
    <property type="match status" value="1"/>
</dbReference>
<feature type="domain" description="Thioredoxin" evidence="5">
    <location>
        <begin position="10"/>
        <end position="142"/>
    </location>
</feature>
<dbReference type="InterPro" id="IPR005746">
    <property type="entry name" value="Thioredoxin"/>
</dbReference>
<accession>A0A165G1Y9</accession>
<dbReference type="InterPro" id="IPR036249">
    <property type="entry name" value="Thioredoxin-like_sf"/>
</dbReference>
<gene>
    <name evidence="6" type="ORF">LAESUDRAFT_735366</name>
</gene>
<keyword evidence="1" id="KW-0813">Transport</keyword>
<protein>
    <submittedName>
        <fullName evidence="6">Thioredoxin-like protein</fullName>
    </submittedName>
</protein>
<dbReference type="CDD" id="cd02947">
    <property type="entry name" value="TRX_family"/>
    <property type="match status" value="1"/>
</dbReference>
<dbReference type="InterPro" id="IPR013766">
    <property type="entry name" value="Thioredoxin_domain"/>
</dbReference>
<keyword evidence="2" id="KW-0249">Electron transport</keyword>
<dbReference type="RefSeq" id="XP_040767460.1">
    <property type="nucleotide sequence ID" value="XM_040910581.1"/>
</dbReference>
<dbReference type="OrthoDB" id="2121326at2759"/>
<dbReference type="PRINTS" id="PR00421">
    <property type="entry name" value="THIOREDOXIN"/>
</dbReference>
<evidence type="ECO:0000256" key="3">
    <source>
        <dbReference type="ARBA" id="ARBA00023157"/>
    </source>
</evidence>
<dbReference type="GeneID" id="63827610"/>
<dbReference type="EMBL" id="KV427611">
    <property type="protein sequence ID" value="KZT09720.1"/>
    <property type="molecule type" value="Genomic_DNA"/>
</dbReference>
<name>A0A165G1Y9_9APHY</name>
<dbReference type="Gene3D" id="3.40.30.10">
    <property type="entry name" value="Glutaredoxin"/>
    <property type="match status" value="1"/>
</dbReference>
<dbReference type="AlphaFoldDB" id="A0A165G1Y9"/>
<dbReference type="GO" id="GO:0015035">
    <property type="term" value="F:protein-disulfide reductase activity"/>
    <property type="evidence" value="ECO:0007669"/>
    <property type="project" value="InterPro"/>
</dbReference>
<dbReference type="InParanoid" id="A0A165G1Y9"/>